<dbReference type="EMBL" id="JAPEIS010000006">
    <property type="protein sequence ID" value="KAJ8065274.1"/>
    <property type="molecule type" value="Genomic_DNA"/>
</dbReference>
<dbReference type="OrthoDB" id="5428890at2759"/>
<reference evidence="1" key="1">
    <citation type="submission" date="2022-11" db="EMBL/GenBank/DDBJ databases">
        <title>Genome Resource of Sclerotinia nivalis Strain SnTB1, a Plant Pathogen Isolated from American Ginseng.</title>
        <authorList>
            <person name="Fan S."/>
        </authorList>
    </citation>
    <scope>NUCLEOTIDE SEQUENCE</scope>
    <source>
        <strain evidence="1">SnTB1</strain>
    </source>
</reference>
<dbReference type="Proteomes" id="UP001152300">
    <property type="component" value="Unassembled WGS sequence"/>
</dbReference>
<organism evidence="1 2">
    <name type="scientific">Sclerotinia nivalis</name>
    <dbReference type="NCBI Taxonomy" id="352851"/>
    <lineage>
        <taxon>Eukaryota</taxon>
        <taxon>Fungi</taxon>
        <taxon>Dikarya</taxon>
        <taxon>Ascomycota</taxon>
        <taxon>Pezizomycotina</taxon>
        <taxon>Leotiomycetes</taxon>
        <taxon>Helotiales</taxon>
        <taxon>Sclerotiniaceae</taxon>
        <taxon>Sclerotinia</taxon>
    </lineage>
</organism>
<comment type="caution">
    <text evidence="1">The sequence shown here is derived from an EMBL/GenBank/DDBJ whole genome shotgun (WGS) entry which is preliminary data.</text>
</comment>
<gene>
    <name evidence="1" type="ORF">OCU04_005973</name>
</gene>
<protein>
    <submittedName>
        <fullName evidence="1">Uncharacterized protein</fullName>
    </submittedName>
</protein>
<evidence type="ECO:0000313" key="1">
    <source>
        <dbReference type="EMBL" id="KAJ8065274.1"/>
    </source>
</evidence>
<proteinExistence type="predicted"/>
<accession>A0A9X0AMZ0</accession>
<keyword evidence="2" id="KW-1185">Reference proteome</keyword>
<dbReference type="AlphaFoldDB" id="A0A9X0AMZ0"/>
<sequence>MSPENRGKSFYRFLHGFGKIIPTRGKFAGDSNLPGDIESGHSVDAAKPILPEEFNWFLLHRLLGSTIEWVDTIQSHLDFDSSQNTLYVFRYPSLAASCLPGITCDHGKIANKSVLKICSAPADQTRLDWPTQDDLNDLLREVLLSYRLLFW</sequence>
<evidence type="ECO:0000313" key="2">
    <source>
        <dbReference type="Proteomes" id="UP001152300"/>
    </source>
</evidence>
<name>A0A9X0AMZ0_9HELO</name>